<protein>
    <submittedName>
        <fullName evidence="3">Response regulator</fullName>
    </submittedName>
</protein>
<dbReference type="Gene3D" id="3.40.50.2300">
    <property type="match status" value="1"/>
</dbReference>
<dbReference type="PANTHER" id="PTHR43228">
    <property type="entry name" value="TWO-COMPONENT RESPONSE REGULATOR"/>
    <property type="match status" value="1"/>
</dbReference>
<name>A0A7K1KND9_9BACT</name>
<sequence length="131" mass="14384">MSEKTTVLVVDDEERFASNMVTLLEGHDLIAKAVYSGEEALDLLQREDFDVILLDVKMPGLSGIGTLEKMNRMGVDSKVVVLTGHASVDDAVTLLDLGAMDYLLKPSKTHRVLEMIRLAKEARELQKQAGA</sequence>
<dbReference type="InterPro" id="IPR011006">
    <property type="entry name" value="CheY-like_superfamily"/>
</dbReference>
<dbReference type="AlphaFoldDB" id="A0A7K1KND9"/>
<keyword evidence="1" id="KW-0597">Phosphoprotein</keyword>
<dbReference type="GO" id="GO:0000160">
    <property type="term" value="P:phosphorelay signal transduction system"/>
    <property type="evidence" value="ECO:0007669"/>
    <property type="project" value="InterPro"/>
</dbReference>
<evidence type="ECO:0000256" key="1">
    <source>
        <dbReference type="PROSITE-ProRule" id="PRU00169"/>
    </source>
</evidence>
<dbReference type="Proteomes" id="UP000461162">
    <property type="component" value="Unassembled WGS sequence"/>
</dbReference>
<reference evidence="3 4" key="1">
    <citation type="submission" date="2019-11" db="EMBL/GenBank/DDBJ databases">
        <title>Pseudodesulfovibrio alkaliphilus, sp. nov., an alkaliphilic sulfate-reducing bacteria from mud volcano of Taman peninsula, Russia.</title>
        <authorList>
            <person name="Frolova A."/>
            <person name="Merkel A.Y."/>
            <person name="Slobodkin A.I."/>
        </authorList>
    </citation>
    <scope>NUCLEOTIDE SEQUENCE [LARGE SCALE GENOMIC DNA]</scope>
    <source>
        <strain evidence="3 4">F-1</strain>
    </source>
</reference>
<dbReference type="RefSeq" id="WP_155933878.1">
    <property type="nucleotide sequence ID" value="NZ_WODC01000004.1"/>
</dbReference>
<organism evidence="3 4">
    <name type="scientific">Pseudodesulfovibrio alkaliphilus</name>
    <dbReference type="NCBI Taxonomy" id="2661613"/>
    <lineage>
        <taxon>Bacteria</taxon>
        <taxon>Pseudomonadati</taxon>
        <taxon>Thermodesulfobacteriota</taxon>
        <taxon>Desulfovibrionia</taxon>
        <taxon>Desulfovibrionales</taxon>
        <taxon>Desulfovibrionaceae</taxon>
    </lineage>
</organism>
<evidence type="ECO:0000313" key="3">
    <source>
        <dbReference type="EMBL" id="MUM77595.1"/>
    </source>
</evidence>
<evidence type="ECO:0000259" key="2">
    <source>
        <dbReference type="PROSITE" id="PS50110"/>
    </source>
</evidence>
<dbReference type="InterPro" id="IPR052048">
    <property type="entry name" value="ST_Response_Regulator"/>
</dbReference>
<dbReference type="PROSITE" id="PS50110">
    <property type="entry name" value="RESPONSE_REGULATORY"/>
    <property type="match status" value="1"/>
</dbReference>
<keyword evidence="4" id="KW-1185">Reference proteome</keyword>
<dbReference type="InterPro" id="IPR001789">
    <property type="entry name" value="Sig_transdc_resp-reg_receiver"/>
</dbReference>
<gene>
    <name evidence="3" type="ORF">GKC30_08120</name>
</gene>
<proteinExistence type="predicted"/>
<evidence type="ECO:0000313" key="4">
    <source>
        <dbReference type="Proteomes" id="UP000461162"/>
    </source>
</evidence>
<comment type="caution">
    <text evidence="3">The sequence shown here is derived from an EMBL/GenBank/DDBJ whole genome shotgun (WGS) entry which is preliminary data.</text>
</comment>
<feature type="modified residue" description="4-aspartylphosphate" evidence="1">
    <location>
        <position position="55"/>
    </location>
</feature>
<dbReference type="Pfam" id="PF00072">
    <property type="entry name" value="Response_reg"/>
    <property type="match status" value="1"/>
</dbReference>
<dbReference type="PANTHER" id="PTHR43228:SF1">
    <property type="entry name" value="TWO-COMPONENT RESPONSE REGULATOR ARR22"/>
    <property type="match status" value="1"/>
</dbReference>
<dbReference type="CDD" id="cd00156">
    <property type="entry name" value="REC"/>
    <property type="match status" value="1"/>
</dbReference>
<dbReference type="SMART" id="SM00448">
    <property type="entry name" value="REC"/>
    <property type="match status" value="1"/>
</dbReference>
<dbReference type="EMBL" id="WODC01000004">
    <property type="protein sequence ID" value="MUM77595.1"/>
    <property type="molecule type" value="Genomic_DNA"/>
</dbReference>
<dbReference type="SUPFAM" id="SSF52172">
    <property type="entry name" value="CheY-like"/>
    <property type="match status" value="1"/>
</dbReference>
<feature type="domain" description="Response regulatory" evidence="2">
    <location>
        <begin position="6"/>
        <end position="120"/>
    </location>
</feature>
<accession>A0A7K1KND9</accession>